<dbReference type="Proteomes" id="UP000184383">
    <property type="component" value="Unassembled WGS sequence"/>
</dbReference>
<dbReference type="GeneID" id="63751070"/>
<reference evidence="2" key="1">
    <citation type="journal article" date="2017" name="Genome Biol.">
        <title>Comparative genomics reveals high biological diversity and specific adaptations in the industrially and medically important fungal genus Aspergillus.</title>
        <authorList>
            <person name="de Vries R.P."/>
            <person name="Riley R."/>
            <person name="Wiebenga A."/>
            <person name="Aguilar-Osorio G."/>
            <person name="Amillis S."/>
            <person name="Uchima C.A."/>
            <person name="Anderluh G."/>
            <person name="Asadollahi M."/>
            <person name="Askin M."/>
            <person name="Barry K."/>
            <person name="Battaglia E."/>
            <person name="Bayram O."/>
            <person name="Benocci T."/>
            <person name="Braus-Stromeyer S.A."/>
            <person name="Caldana C."/>
            <person name="Canovas D."/>
            <person name="Cerqueira G.C."/>
            <person name="Chen F."/>
            <person name="Chen W."/>
            <person name="Choi C."/>
            <person name="Clum A."/>
            <person name="Dos Santos R.A."/>
            <person name="Damasio A.R."/>
            <person name="Diallinas G."/>
            <person name="Emri T."/>
            <person name="Fekete E."/>
            <person name="Flipphi M."/>
            <person name="Freyberg S."/>
            <person name="Gallo A."/>
            <person name="Gournas C."/>
            <person name="Habgood R."/>
            <person name="Hainaut M."/>
            <person name="Harispe M.L."/>
            <person name="Henrissat B."/>
            <person name="Hilden K.S."/>
            <person name="Hope R."/>
            <person name="Hossain A."/>
            <person name="Karabika E."/>
            <person name="Karaffa L."/>
            <person name="Karanyi Z."/>
            <person name="Krasevec N."/>
            <person name="Kuo A."/>
            <person name="Kusch H."/>
            <person name="LaButti K."/>
            <person name="Lagendijk E.L."/>
            <person name="Lapidus A."/>
            <person name="Levasseur A."/>
            <person name="Lindquist E."/>
            <person name="Lipzen A."/>
            <person name="Logrieco A.F."/>
            <person name="MacCabe A."/>
            <person name="Maekelae M.R."/>
            <person name="Malavazi I."/>
            <person name="Melin P."/>
            <person name="Meyer V."/>
            <person name="Mielnichuk N."/>
            <person name="Miskei M."/>
            <person name="Molnar A.P."/>
            <person name="Mule G."/>
            <person name="Ngan C.Y."/>
            <person name="Orejas M."/>
            <person name="Orosz E."/>
            <person name="Ouedraogo J.P."/>
            <person name="Overkamp K.M."/>
            <person name="Park H.-S."/>
            <person name="Perrone G."/>
            <person name="Piumi F."/>
            <person name="Punt P.J."/>
            <person name="Ram A.F."/>
            <person name="Ramon A."/>
            <person name="Rauscher S."/>
            <person name="Record E."/>
            <person name="Riano-Pachon D.M."/>
            <person name="Robert V."/>
            <person name="Roehrig J."/>
            <person name="Ruller R."/>
            <person name="Salamov A."/>
            <person name="Salih N.S."/>
            <person name="Samson R.A."/>
            <person name="Sandor E."/>
            <person name="Sanguinetti M."/>
            <person name="Schuetze T."/>
            <person name="Sepcic K."/>
            <person name="Shelest E."/>
            <person name="Sherlock G."/>
            <person name="Sophianopoulou V."/>
            <person name="Squina F.M."/>
            <person name="Sun H."/>
            <person name="Susca A."/>
            <person name="Todd R.B."/>
            <person name="Tsang A."/>
            <person name="Unkles S.E."/>
            <person name="van de Wiele N."/>
            <person name="van Rossen-Uffink D."/>
            <person name="Oliveira J.V."/>
            <person name="Vesth T.C."/>
            <person name="Visser J."/>
            <person name="Yu J.-H."/>
            <person name="Zhou M."/>
            <person name="Andersen M.R."/>
            <person name="Archer D.B."/>
            <person name="Baker S.E."/>
            <person name="Benoit I."/>
            <person name="Brakhage A.A."/>
            <person name="Braus G.H."/>
            <person name="Fischer R."/>
            <person name="Frisvad J.C."/>
            <person name="Goldman G.H."/>
            <person name="Houbraken J."/>
            <person name="Oakley B."/>
            <person name="Pocsi I."/>
            <person name="Scazzocchio C."/>
            <person name="Seiboth B."/>
            <person name="vanKuyk P.A."/>
            <person name="Wortman J."/>
            <person name="Dyer P.S."/>
            <person name="Grigoriev I.V."/>
        </authorList>
    </citation>
    <scope>NUCLEOTIDE SEQUENCE [LARGE SCALE GENOMIC DNA]</scope>
    <source>
        <strain evidence="2">DTO 134E9</strain>
    </source>
</reference>
<name>A0A1L9RIW0_ASPWE</name>
<organism evidence="1 2">
    <name type="scientific">Aspergillus wentii DTO 134E9</name>
    <dbReference type="NCBI Taxonomy" id="1073089"/>
    <lineage>
        <taxon>Eukaryota</taxon>
        <taxon>Fungi</taxon>
        <taxon>Dikarya</taxon>
        <taxon>Ascomycota</taxon>
        <taxon>Pezizomycotina</taxon>
        <taxon>Eurotiomycetes</taxon>
        <taxon>Eurotiomycetidae</taxon>
        <taxon>Eurotiales</taxon>
        <taxon>Aspergillaceae</taxon>
        <taxon>Aspergillus</taxon>
        <taxon>Aspergillus subgen. Cremei</taxon>
    </lineage>
</organism>
<dbReference type="VEuPathDB" id="FungiDB:ASPWEDRAFT_39971"/>
<dbReference type="AlphaFoldDB" id="A0A1L9RIW0"/>
<keyword evidence="2" id="KW-1185">Reference proteome</keyword>
<sequence>MTISIVLGAQWGDEGGGMNSLRSRSRSRLLSSQDDIYDAIYMMNAGMLMRGSFFPY</sequence>
<evidence type="ECO:0000313" key="2">
    <source>
        <dbReference type="Proteomes" id="UP000184383"/>
    </source>
</evidence>
<protein>
    <submittedName>
        <fullName evidence="1">Uncharacterized protein</fullName>
    </submittedName>
</protein>
<proteinExistence type="predicted"/>
<dbReference type="EMBL" id="KV878212">
    <property type="protein sequence ID" value="OJJ34869.1"/>
    <property type="molecule type" value="Genomic_DNA"/>
</dbReference>
<feature type="non-terminal residue" evidence="1">
    <location>
        <position position="56"/>
    </location>
</feature>
<evidence type="ECO:0000313" key="1">
    <source>
        <dbReference type="EMBL" id="OJJ34869.1"/>
    </source>
</evidence>
<gene>
    <name evidence="1" type="ORF">ASPWEDRAFT_39971</name>
</gene>
<accession>A0A1L9RIW0</accession>
<dbReference type="RefSeq" id="XP_040688545.1">
    <property type="nucleotide sequence ID" value="XM_040835222.1"/>
</dbReference>